<name>A0A7J8P9R3_GOSRA</name>
<dbReference type="EMBL" id="JABEZZ010000005">
    <property type="protein sequence ID" value="MBA0585914.1"/>
    <property type="molecule type" value="Genomic_DNA"/>
</dbReference>
<accession>A0A7J8P9R3</accession>
<comment type="caution">
    <text evidence="1">The sequence shown here is derived from an EMBL/GenBank/DDBJ whole genome shotgun (WGS) entry which is preliminary data.</text>
</comment>
<proteinExistence type="predicted"/>
<evidence type="ECO:0000313" key="1">
    <source>
        <dbReference type="EMBL" id="MBA0585914.1"/>
    </source>
</evidence>
<dbReference type="AlphaFoldDB" id="A0A7J8P9R3"/>
<protein>
    <recommendedName>
        <fullName evidence="3">Reverse transcriptase zinc-binding domain-containing protein</fullName>
    </recommendedName>
</protein>
<evidence type="ECO:0000313" key="2">
    <source>
        <dbReference type="Proteomes" id="UP000593578"/>
    </source>
</evidence>
<evidence type="ECO:0008006" key="3">
    <source>
        <dbReference type="Google" id="ProtNLM"/>
    </source>
</evidence>
<feature type="non-terminal residue" evidence="1">
    <location>
        <position position="192"/>
    </location>
</feature>
<organism evidence="1 2">
    <name type="scientific">Gossypium raimondii</name>
    <name type="common">Peruvian cotton</name>
    <name type="synonym">Gossypium klotzschianum subsp. raimondii</name>
    <dbReference type="NCBI Taxonomy" id="29730"/>
    <lineage>
        <taxon>Eukaryota</taxon>
        <taxon>Viridiplantae</taxon>
        <taxon>Streptophyta</taxon>
        <taxon>Embryophyta</taxon>
        <taxon>Tracheophyta</taxon>
        <taxon>Spermatophyta</taxon>
        <taxon>Magnoliopsida</taxon>
        <taxon>eudicotyledons</taxon>
        <taxon>Gunneridae</taxon>
        <taxon>Pentapetalae</taxon>
        <taxon>rosids</taxon>
        <taxon>malvids</taxon>
        <taxon>Malvales</taxon>
        <taxon>Malvaceae</taxon>
        <taxon>Malvoideae</taxon>
        <taxon>Gossypium</taxon>
    </lineage>
</organism>
<sequence>SFTWSSFAAAAEAFKDCFGWPVRSDNRINIRIDNWGLEGLHGGVLNSNMLNPNECSVKDLWLGDCRSWNIGKVHELYGKDLVSLFLVILKEMGLGPHRFFWKALWKLDTIPKATLSIGGWNENTILKEYKSCIDWLEDMMRVLDKRAMANLMTTMWNCWNNRNSFIFRGKEKEVQVIWDRASTLSQDFAFVT</sequence>
<reference evidence="1 2" key="1">
    <citation type="journal article" date="2019" name="Genome Biol. Evol.">
        <title>Insights into the evolution of the New World diploid cottons (Gossypium, subgenus Houzingenia) based on genome sequencing.</title>
        <authorList>
            <person name="Grover C.E."/>
            <person name="Arick M.A. 2nd"/>
            <person name="Thrash A."/>
            <person name="Conover J.L."/>
            <person name="Sanders W.S."/>
            <person name="Peterson D.G."/>
            <person name="Frelichowski J.E."/>
            <person name="Scheffler J.A."/>
            <person name="Scheffler B.E."/>
            <person name="Wendel J.F."/>
        </authorList>
    </citation>
    <scope>NUCLEOTIDE SEQUENCE [LARGE SCALE GENOMIC DNA]</scope>
    <source>
        <strain evidence="1">8</strain>
        <tissue evidence="1">Leaf</tissue>
    </source>
</reference>
<gene>
    <name evidence="1" type="ORF">Gorai_016675</name>
</gene>
<dbReference type="Proteomes" id="UP000593578">
    <property type="component" value="Unassembled WGS sequence"/>
</dbReference>